<dbReference type="GO" id="GO:0005543">
    <property type="term" value="F:phospholipid binding"/>
    <property type="evidence" value="ECO:0007669"/>
    <property type="project" value="TreeGrafter"/>
</dbReference>
<dbReference type="EMBL" id="JABSTU010003590">
    <property type="protein sequence ID" value="KAH7971550.1"/>
    <property type="molecule type" value="Genomic_DNA"/>
</dbReference>
<sequence>MILQNLGRADRTKDEVFEVYLYNFTRQQLGDWPRDRWCAAGTAAESQLLGSAADESLIAPAAVPRNINCQAAVRKGLSRFRRARKNLSGDSARGGTVNIRYRTAAAKLQKEFKNYVLCIKSLQLASKALMDTLSEIYEQEWVGHEQIPVKAQTLELLWDDYHRKMNDQVMIPLNSYITQFVDVRQCRAFEALKTRRILPKFGRLDNVPTVASMDVATCEDISYLVRRVVRESSYDFKQDVHHQCSFAACPEPPPYWMRERHVENRPRTETADFTPRSVFPDGSWPPPDVIISTCRCGPPTVVNQASTRRLLCFITKCSCGARPVSAYFCHLCSG</sequence>
<proteinExistence type="predicted"/>
<dbReference type="PANTHER" id="PTHR46514">
    <property type="entry name" value="AMPHIPHYSIN"/>
    <property type="match status" value="1"/>
</dbReference>
<dbReference type="VEuPathDB" id="VectorBase:LOC119172493"/>
<evidence type="ECO:0000313" key="1">
    <source>
        <dbReference type="EMBL" id="KAH7971550.1"/>
    </source>
</evidence>
<accession>A0A9J6D105</accession>
<dbReference type="SUPFAM" id="SSF103657">
    <property type="entry name" value="BAR/IMD domain-like"/>
    <property type="match status" value="1"/>
</dbReference>
<reference evidence="1" key="2">
    <citation type="submission" date="2021-09" db="EMBL/GenBank/DDBJ databases">
        <authorList>
            <person name="Jia N."/>
            <person name="Wang J."/>
            <person name="Shi W."/>
            <person name="Du L."/>
            <person name="Sun Y."/>
            <person name="Zhan W."/>
            <person name="Jiang J."/>
            <person name="Wang Q."/>
            <person name="Zhang B."/>
            <person name="Ji P."/>
            <person name="Sakyi L.B."/>
            <person name="Cui X."/>
            <person name="Yuan T."/>
            <person name="Jiang B."/>
            <person name="Yang W."/>
            <person name="Lam T.T.-Y."/>
            <person name="Chang Q."/>
            <person name="Ding S."/>
            <person name="Wang X."/>
            <person name="Zhu J."/>
            <person name="Ruan X."/>
            <person name="Zhao L."/>
            <person name="Wei J."/>
            <person name="Que T."/>
            <person name="Du C."/>
            <person name="Cheng J."/>
            <person name="Dai P."/>
            <person name="Han X."/>
            <person name="Huang E."/>
            <person name="Gao Y."/>
            <person name="Liu J."/>
            <person name="Shao H."/>
            <person name="Ye R."/>
            <person name="Li L."/>
            <person name="Wei W."/>
            <person name="Wang X."/>
            <person name="Wang C."/>
            <person name="Huo Q."/>
            <person name="Li W."/>
            <person name="Guo W."/>
            <person name="Chen H."/>
            <person name="Chen S."/>
            <person name="Zhou L."/>
            <person name="Zhou L."/>
            <person name="Ni X."/>
            <person name="Tian J."/>
            <person name="Zhou Y."/>
            <person name="Sheng Y."/>
            <person name="Liu T."/>
            <person name="Pan Y."/>
            <person name="Xia L."/>
            <person name="Li J."/>
            <person name="Zhao F."/>
            <person name="Cao W."/>
        </authorList>
    </citation>
    <scope>NUCLEOTIDE SEQUENCE</scope>
    <source>
        <strain evidence="1">Rmic-2018</strain>
        <tissue evidence="1">Larvae</tissue>
    </source>
</reference>
<dbReference type="AlphaFoldDB" id="A0A9J6D105"/>
<dbReference type="InterPro" id="IPR027267">
    <property type="entry name" value="AH/BAR_dom_sf"/>
</dbReference>
<organism evidence="1 2">
    <name type="scientific">Rhipicephalus microplus</name>
    <name type="common">Cattle tick</name>
    <name type="synonym">Boophilus microplus</name>
    <dbReference type="NCBI Taxonomy" id="6941"/>
    <lineage>
        <taxon>Eukaryota</taxon>
        <taxon>Metazoa</taxon>
        <taxon>Ecdysozoa</taxon>
        <taxon>Arthropoda</taxon>
        <taxon>Chelicerata</taxon>
        <taxon>Arachnida</taxon>
        <taxon>Acari</taxon>
        <taxon>Parasitiformes</taxon>
        <taxon>Ixodida</taxon>
        <taxon>Ixodoidea</taxon>
        <taxon>Ixodidae</taxon>
        <taxon>Rhipicephalinae</taxon>
        <taxon>Rhipicephalus</taxon>
        <taxon>Boophilus</taxon>
    </lineage>
</organism>
<comment type="caution">
    <text evidence="1">The sequence shown here is derived from an EMBL/GenBank/DDBJ whole genome shotgun (WGS) entry which is preliminary data.</text>
</comment>
<dbReference type="Proteomes" id="UP000821866">
    <property type="component" value="Unassembled WGS sequence"/>
</dbReference>
<protein>
    <submittedName>
        <fullName evidence="1">Uncharacterized protein</fullName>
    </submittedName>
</protein>
<keyword evidence="2" id="KW-1185">Reference proteome</keyword>
<name>A0A9J6D105_RHIMP</name>
<gene>
    <name evidence="1" type="ORF">HPB51_027107</name>
</gene>
<dbReference type="Gene3D" id="1.20.1270.60">
    <property type="entry name" value="Arfaptin homology (AH) domain/BAR domain"/>
    <property type="match status" value="1"/>
</dbReference>
<dbReference type="PANTHER" id="PTHR46514:SF3">
    <property type="entry name" value="AMPHIPHYSIN"/>
    <property type="match status" value="1"/>
</dbReference>
<dbReference type="VEuPathDB" id="VectorBase:LOC119182351"/>
<dbReference type="GO" id="GO:0005886">
    <property type="term" value="C:plasma membrane"/>
    <property type="evidence" value="ECO:0007669"/>
    <property type="project" value="TreeGrafter"/>
</dbReference>
<reference evidence="1" key="1">
    <citation type="journal article" date="2020" name="Cell">
        <title>Large-Scale Comparative Analyses of Tick Genomes Elucidate Their Genetic Diversity and Vector Capacities.</title>
        <authorList>
            <consortium name="Tick Genome and Microbiome Consortium (TIGMIC)"/>
            <person name="Jia N."/>
            <person name="Wang J."/>
            <person name="Shi W."/>
            <person name="Du L."/>
            <person name="Sun Y."/>
            <person name="Zhan W."/>
            <person name="Jiang J.F."/>
            <person name="Wang Q."/>
            <person name="Zhang B."/>
            <person name="Ji P."/>
            <person name="Bell-Sakyi L."/>
            <person name="Cui X.M."/>
            <person name="Yuan T.T."/>
            <person name="Jiang B.G."/>
            <person name="Yang W.F."/>
            <person name="Lam T.T."/>
            <person name="Chang Q.C."/>
            <person name="Ding S.J."/>
            <person name="Wang X.J."/>
            <person name="Zhu J.G."/>
            <person name="Ruan X.D."/>
            <person name="Zhao L."/>
            <person name="Wei J.T."/>
            <person name="Ye R.Z."/>
            <person name="Que T.C."/>
            <person name="Du C.H."/>
            <person name="Zhou Y.H."/>
            <person name="Cheng J.X."/>
            <person name="Dai P.F."/>
            <person name="Guo W.B."/>
            <person name="Han X.H."/>
            <person name="Huang E.J."/>
            <person name="Li L.F."/>
            <person name="Wei W."/>
            <person name="Gao Y.C."/>
            <person name="Liu J.Z."/>
            <person name="Shao H.Z."/>
            <person name="Wang X."/>
            <person name="Wang C.C."/>
            <person name="Yang T.C."/>
            <person name="Huo Q.B."/>
            <person name="Li W."/>
            <person name="Chen H.Y."/>
            <person name="Chen S.E."/>
            <person name="Zhou L.G."/>
            <person name="Ni X.B."/>
            <person name="Tian J.H."/>
            <person name="Sheng Y."/>
            <person name="Liu T."/>
            <person name="Pan Y.S."/>
            <person name="Xia L.Y."/>
            <person name="Li J."/>
            <person name="Zhao F."/>
            <person name="Cao W.C."/>
        </authorList>
    </citation>
    <scope>NUCLEOTIDE SEQUENCE</scope>
    <source>
        <strain evidence="1">Rmic-2018</strain>
    </source>
</reference>
<dbReference type="InterPro" id="IPR003005">
    <property type="entry name" value="Amphiphysin"/>
</dbReference>
<evidence type="ECO:0000313" key="2">
    <source>
        <dbReference type="Proteomes" id="UP000821866"/>
    </source>
</evidence>